<feature type="transmembrane region" description="Helical" evidence="6">
    <location>
        <begin position="218"/>
        <end position="235"/>
    </location>
</feature>
<dbReference type="PANTHER" id="PTHR30474">
    <property type="entry name" value="CELL CYCLE PROTEIN"/>
    <property type="match status" value="1"/>
</dbReference>
<dbReference type="EMBL" id="CZBX01000008">
    <property type="protein sequence ID" value="CUQ88899.1"/>
    <property type="molecule type" value="Genomic_DNA"/>
</dbReference>
<dbReference type="NCBIfam" id="NF038403">
    <property type="entry name" value="perm_prefix_1"/>
    <property type="match status" value="1"/>
</dbReference>
<reference evidence="7 8" key="1">
    <citation type="submission" date="2015-09" db="EMBL/GenBank/DDBJ databases">
        <authorList>
            <consortium name="Pathogen Informatics"/>
        </authorList>
    </citation>
    <scope>NUCLEOTIDE SEQUENCE [LARGE SCALE GENOMIC DNA]</scope>
    <source>
        <strain evidence="7 8">2789STDY5834889</strain>
    </source>
</reference>
<evidence type="ECO:0000256" key="3">
    <source>
        <dbReference type="ARBA" id="ARBA00022960"/>
    </source>
</evidence>
<feature type="transmembrane region" description="Helical" evidence="6">
    <location>
        <begin position="189"/>
        <end position="211"/>
    </location>
</feature>
<feature type="transmembrane region" description="Helical" evidence="6">
    <location>
        <begin position="241"/>
        <end position="262"/>
    </location>
</feature>
<dbReference type="RefSeq" id="WP_055172647.1">
    <property type="nucleotide sequence ID" value="NZ_CZBX01000008.1"/>
</dbReference>
<evidence type="ECO:0000256" key="6">
    <source>
        <dbReference type="SAM" id="Phobius"/>
    </source>
</evidence>
<dbReference type="InterPro" id="IPR001182">
    <property type="entry name" value="FtsW/RodA"/>
</dbReference>
<accession>A0A174ZVS6</accession>
<sequence>MRREEYLYTLTEQIRCKMARGTIEQEINDHIEDQKAEFLSEGMSQTEAEEAVVREMGDPVEVGLEMDRIHRPTMAWGMIALIVGLSLAGYLLRSVMYQTALGIEQSAGKTEELFWTGMSSSWHTSLELPALLIGLVLMIGICYMDYTRIAAYAKQILIVYQVLLLVGLQFTGLKVNGAARYIRIPFGNIGLNLIDLLWLTIPLFAAVLYSYRGQGYRGILKAILWMIIPSYFLFIRSQSLIAAMILELVYCVVLAAAVYKGWFQVCKKAVLTGIGAVVVLIPVLLAGGLWCFGKAYQKERIVAILSIGDYAANFPGVNVIREMISGSSAFHGNPQFKELLTSVDGSVHLLASVVAAYGILAGILLVLCLVVLILRFAKISLNQKNQLGMVMGTGCTALFLIQTVVFILENLGGVGNMGIYCPFFGTGRSGMLTSYILLGLLLSICRYQKTAAEPAIRSWRWRQRSQS</sequence>
<feature type="transmembrane region" description="Helical" evidence="6">
    <location>
        <begin position="269"/>
        <end position="290"/>
    </location>
</feature>
<feature type="transmembrane region" description="Helical" evidence="6">
    <location>
        <begin position="128"/>
        <end position="146"/>
    </location>
</feature>
<dbReference type="GO" id="GO:0051301">
    <property type="term" value="P:cell division"/>
    <property type="evidence" value="ECO:0007669"/>
    <property type="project" value="InterPro"/>
</dbReference>
<dbReference type="GO" id="GO:0008360">
    <property type="term" value="P:regulation of cell shape"/>
    <property type="evidence" value="ECO:0007669"/>
    <property type="project" value="UniProtKB-KW"/>
</dbReference>
<protein>
    <submittedName>
        <fullName evidence="7">Rod shape-determining protein RodA</fullName>
    </submittedName>
</protein>
<keyword evidence="2 6" id="KW-0812">Transmembrane</keyword>
<dbReference type="AlphaFoldDB" id="A0A174ZVS6"/>
<evidence type="ECO:0000256" key="2">
    <source>
        <dbReference type="ARBA" id="ARBA00022692"/>
    </source>
</evidence>
<gene>
    <name evidence="7" type="ORF">ERS852502_01857</name>
</gene>
<evidence type="ECO:0000256" key="5">
    <source>
        <dbReference type="ARBA" id="ARBA00023136"/>
    </source>
</evidence>
<dbReference type="GO" id="GO:0032153">
    <property type="term" value="C:cell division site"/>
    <property type="evidence" value="ECO:0007669"/>
    <property type="project" value="TreeGrafter"/>
</dbReference>
<feature type="transmembrane region" description="Helical" evidence="6">
    <location>
        <begin position="74"/>
        <end position="92"/>
    </location>
</feature>
<dbReference type="Proteomes" id="UP000078383">
    <property type="component" value="Unassembled WGS sequence"/>
</dbReference>
<comment type="subcellular location">
    <subcellularLocation>
        <location evidence="1">Membrane</location>
        <topology evidence="1">Multi-pass membrane protein</topology>
    </subcellularLocation>
</comment>
<name>A0A174ZVS6_9FIRM</name>
<dbReference type="GO" id="GO:0005886">
    <property type="term" value="C:plasma membrane"/>
    <property type="evidence" value="ECO:0007669"/>
    <property type="project" value="TreeGrafter"/>
</dbReference>
<evidence type="ECO:0000256" key="1">
    <source>
        <dbReference type="ARBA" id="ARBA00004141"/>
    </source>
</evidence>
<feature type="transmembrane region" description="Helical" evidence="6">
    <location>
        <begin position="386"/>
        <end position="408"/>
    </location>
</feature>
<dbReference type="InterPro" id="IPR047928">
    <property type="entry name" value="Perm_prefix_1"/>
</dbReference>
<feature type="transmembrane region" description="Helical" evidence="6">
    <location>
        <begin position="158"/>
        <end position="177"/>
    </location>
</feature>
<keyword evidence="3" id="KW-0133">Cell shape</keyword>
<evidence type="ECO:0000313" key="7">
    <source>
        <dbReference type="EMBL" id="CUQ88899.1"/>
    </source>
</evidence>
<feature type="transmembrane region" description="Helical" evidence="6">
    <location>
        <begin position="428"/>
        <end position="447"/>
    </location>
</feature>
<feature type="transmembrane region" description="Helical" evidence="6">
    <location>
        <begin position="349"/>
        <end position="374"/>
    </location>
</feature>
<dbReference type="OrthoDB" id="9802195at2"/>
<proteinExistence type="predicted"/>
<evidence type="ECO:0000313" key="8">
    <source>
        <dbReference type="Proteomes" id="UP000078383"/>
    </source>
</evidence>
<organism evidence="7 8">
    <name type="scientific">[Ruminococcus] torques</name>
    <dbReference type="NCBI Taxonomy" id="33039"/>
    <lineage>
        <taxon>Bacteria</taxon>
        <taxon>Bacillati</taxon>
        <taxon>Bacillota</taxon>
        <taxon>Clostridia</taxon>
        <taxon>Lachnospirales</taxon>
        <taxon>Lachnospiraceae</taxon>
        <taxon>Mediterraneibacter</taxon>
    </lineage>
</organism>
<keyword evidence="4 6" id="KW-1133">Transmembrane helix</keyword>
<dbReference type="GO" id="GO:0015648">
    <property type="term" value="F:lipid-linked peptidoglycan transporter activity"/>
    <property type="evidence" value="ECO:0007669"/>
    <property type="project" value="TreeGrafter"/>
</dbReference>
<keyword evidence="5 6" id="KW-0472">Membrane</keyword>
<evidence type="ECO:0000256" key="4">
    <source>
        <dbReference type="ARBA" id="ARBA00022989"/>
    </source>
</evidence>
<dbReference type="Pfam" id="PF01098">
    <property type="entry name" value="FTSW_RODA_SPOVE"/>
    <property type="match status" value="1"/>
</dbReference>